<comment type="cofactor">
    <cofactor evidence="1">
        <name>a divalent metal cation</name>
        <dbReference type="ChEBI" id="CHEBI:60240"/>
    </cofactor>
</comment>
<protein>
    <submittedName>
        <fullName evidence="10">Protein ALP1-like</fullName>
    </submittedName>
</protein>
<comment type="subcellular location">
    <subcellularLocation>
        <location evidence="2">Nucleus</location>
    </subcellularLocation>
</comment>
<evidence type="ECO:0000256" key="4">
    <source>
        <dbReference type="ARBA" id="ARBA00022722"/>
    </source>
</evidence>
<name>A0A6J1PE48_9HYME</name>
<comment type="similarity">
    <text evidence="3">Belongs to the HARBI1 family.</text>
</comment>
<dbReference type="Pfam" id="PF13359">
    <property type="entry name" value="DDE_Tnp_4"/>
    <property type="match status" value="1"/>
</dbReference>
<accession>A0A6J1PE48</accession>
<evidence type="ECO:0000259" key="8">
    <source>
        <dbReference type="Pfam" id="PF13359"/>
    </source>
</evidence>
<feature type="domain" description="DDE Tnp4" evidence="8">
    <location>
        <begin position="202"/>
        <end position="367"/>
    </location>
</feature>
<keyword evidence="4" id="KW-0540">Nuclease</keyword>
<dbReference type="GO" id="GO:0046872">
    <property type="term" value="F:metal ion binding"/>
    <property type="evidence" value="ECO:0007669"/>
    <property type="project" value="UniProtKB-KW"/>
</dbReference>
<keyword evidence="6" id="KW-0378">Hydrolase</keyword>
<dbReference type="Proteomes" id="UP000504618">
    <property type="component" value="Unplaced"/>
</dbReference>
<dbReference type="OrthoDB" id="7523059at2759"/>
<dbReference type="AlphaFoldDB" id="A0A6J1PE48"/>
<dbReference type="PANTHER" id="PTHR22930:SF269">
    <property type="entry name" value="NUCLEASE HARBI1-LIKE PROTEIN"/>
    <property type="match status" value="1"/>
</dbReference>
<evidence type="ECO:0000256" key="6">
    <source>
        <dbReference type="ARBA" id="ARBA00022801"/>
    </source>
</evidence>
<sequence length="452" mass="52606">MSYNQHQLYEWHRTCEQIIQKYNVENLRRQKIAVTATVGAVIAWATEISKKKRRYKNKRTWITEFFEQRRRYGFYHTALPILKLEDLRFRNYFRMNTIQFKELLELVAPKITRQYAIREPIEAGQRLSICLRYLASGDSMTSMSYQYLVSLTAVSKIISETCQALWEILSPLVLVQCNESAWKAISHDFNEKWHFPHCIGAIDGKHVIIQSPEKSGSAYFNYKKTHSIVLLAMCDANYLFTYVDIGAFGRQSDGGIFKQSEMGQRFAQGKMNVPAADEIYEGSTTYPYVIVGDEAFPLTSYLMRPYPGRGELTTEKKIYNYRLSRARRVIENAFGILAAQWRFYRKSTIAKVDTTEKMVKATIVLHNWLRKQDLSRRETFITPEMVDREGNDGSIIPGTWRNIVASNNSAFQDIAATSTHTHTRIAADIRNKFTEYFYEEGAVPWQFSRIYQ</sequence>
<dbReference type="GO" id="GO:0005634">
    <property type="term" value="C:nucleus"/>
    <property type="evidence" value="ECO:0007669"/>
    <property type="project" value="UniProtKB-SubCell"/>
</dbReference>
<dbReference type="GO" id="GO:0016787">
    <property type="term" value="F:hydrolase activity"/>
    <property type="evidence" value="ECO:0007669"/>
    <property type="project" value="UniProtKB-KW"/>
</dbReference>
<evidence type="ECO:0000256" key="2">
    <source>
        <dbReference type="ARBA" id="ARBA00004123"/>
    </source>
</evidence>
<organism evidence="9 10">
    <name type="scientific">Temnothorax curvispinosus</name>
    <dbReference type="NCBI Taxonomy" id="300111"/>
    <lineage>
        <taxon>Eukaryota</taxon>
        <taxon>Metazoa</taxon>
        <taxon>Ecdysozoa</taxon>
        <taxon>Arthropoda</taxon>
        <taxon>Hexapoda</taxon>
        <taxon>Insecta</taxon>
        <taxon>Pterygota</taxon>
        <taxon>Neoptera</taxon>
        <taxon>Endopterygota</taxon>
        <taxon>Hymenoptera</taxon>
        <taxon>Apocrita</taxon>
        <taxon>Aculeata</taxon>
        <taxon>Formicoidea</taxon>
        <taxon>Formicidae</taxon>
        <taxon>Myrmicinae</taxon>
        <taxon>Temnothorax</taxon>
    </lineage>
</organism>
<dbReference type="RefSeq" id="XP_024867545.1">
    <property type="nucleotide sequence ID" value="XM_025011777.1"/>
</dbReference>
<evidence type="ECO:0000256" key="5">
    <source>
        <dbReference type="ARBA" id="ARBA00022723"/>
    </source>
</evidence>
<dbReference type="InterPro" id="IPR045249">
    <property type="entry name" value="HARBI1-like"/>
</dbReference>
<dbReference type="GO" id="GO:0004518">
    <property type="term" value="F:nuclease activity"/>
    <property type="evidence" value="ECO:0007669"/>
    <property type="project" value="UniProtKB-KW"/>
</dbReference>
<dbReference type="GeneID" id="112451872"/>
<dbReference type="PANTHER" id="PTHR22930">
    <property type="match status" value="1"/>
</dbReference>
<reference evidence="10" key="1">
    <citation type="submission" date="2025-08" db="UniProtKB">
        <authorList>
            <consortium name="RefSeq"/>
        </authorList>
    </citation>
    <scope>IDENTIFICATION</scope>
    <source>
        <tissue evidence="10">Whole body</tissue>
    </source>
</reference>
<evidence type="ECO:0000256" key="7">
    <source>
        <dbReference type="ARBA" id="ARBA00023242"/>
    </source>
</evidence>
<evidence type="ECO:0000313" key="9">
    <source>
        <dbReference type="Proteomes" id="UP000504618"/>
    </source>
</evidence>
<evidence type="ECO:0000313" key="10">
    <source>
        <dbReference type="RefSeq" id="XP_024867545.1"/>
    </source>
</evidence>
<keyword evidence="5" id="KW-0479">Metal-binding</keyword>
<evidence type="ECO:0000256" key="1">
    <source>
        <dbReference type="ARBA" id="ARBA00001968"/>
    </source>
</evidence>
<dbReference type="InterPro" id="IPR027806">
    <property type="entry name" value="HARBI1_dom"/>
</dbReference>
<gene>
    <name evidence="10" type="primary">LOC112451872</name>
</gene>
<keyword evidence="7" id="KW-0539">Nucleus</keyword>
<proteinExistence type="inferred from homology"/>
<keyword evidence="9" id="KW-1185">Reference proteome</keyword>
<evidence type="ECO:0000256" key="3">
    <source>
        <dbReference type="ARBA" id="ARBA00006958"/>
    </source>
</evidence>